<name>A0ABR3A6J7_9AGAR</name>
<feature type="compositionally biased region" description="Low complexity" evidence="1">
    <location>
        <begin position="236"/>
        <end position="246"/>
    </location>
</feature>
<gene>
    <name evidence="2" type="ORF">AAF712_003260</name>
</gene>
<feature type="compositionally biased region" description="Low complexity" evidence="1">
    <location>
        <begin position="556"/>
        <end position="573"/>
    </location>
</feature>
<comment type="caution">
    <text evidence="2">The sequence shown here is derived from an EMBL/GenBank/DDBJ whole genome shotgun (WGS) entry which is preliminary data.</text>
</comment>
<evidence type="ECO:0000313" key="3">
    <source>
        <dbReference type="Proteomes" id="UP001437256"/>
    </source>
</evidence>
<feature type="compositionally biased region" description="Low complexity" evidence="1">
    <location>
        <begin position="123"/>
        <end position="148"/>
    </location>
</feature>
<feature type="compositionally biased region" description="Polar residues" evidence="1">
    <location>
        <begin position="286"/>
        <end position="300"/>
    </location>
</feature>
<feature type="region of interest" description="Disordered" evidence="1">
    <location>
        <begin position="673"/>
        <end position="706"/>
    </location>
</feature>
<protein>
    <submittedName>
        <fullName evidence="2">Uncharacterized protein</fullName>
    </submittedName>
</protein>
<feature type="region of interest" description="Disordered" evidence="1">
    <location>
        <begin position="117"/>
        <end position="503"/>
    </location>
</feature>
<feature type="compositionally biased region" description="Basic residues" evidence="1">
    <location>
        <begin position="593"/>
        <end position="602"/>
    </location>
</feature>
<feature type="compositionally biased region" description="Acidic residues" evidence="1">
    <location>
        <begin position="459"/>
        <end position="470"/>
    </location>
</feature>
<proteinExistence type="predicted"/>
<feature type="region of interest" description="Disordered" evidence="1">
    <location>
        <begin position="1"/>
        <end position="103"/>
    </location>
</feature>
<feature type="compositionally biased region" description="Low complexity" evidence="1">
    <location>
        <begin position="191"/>
        <end position="203"/>
    </location>
</feature>
<keyword evidence="3" id="KW-1185">Reference proteome</keyword>
<feature type="compositionally biased region" description="Polar residues" evidence="1">
    <location>
        <begin position="219"/>
        <end position="229"/>
    </location>
</feature>
<feature type="compositionally biased region" description="Basic and acidic residues" evidence="1">
    <location>
        <begin position="50"/>
        <end position="103"/>
    </location>
</feature>
<feature type="region of interest" description="Disordered" evidence="1">
    <location>
        <begin position="517"/>
        <end position="655"/>
    </location>
</feature>
<feature type="compositionally biased region" description="Pro residues" evidence="1">
    <location>
        <begin position="270"/>
        <end position="280"/>
    </location>
</feature>
<feature type="compositionally biased region" description="Polar residues" evidence="1">
    <location>
        <begin position="366"/>
        <end position="377"/>
    </location>
</feature>
<evidence type="ECO:0000313" key="2">
    <source>
        <dbReference type="EMBL" id="KAL0069602.1"/>
    </source>
</evidence>
<feature type="compositionally biased region" description="Low complexity" evidence="1">
    <location>
        <begin position="686"/>
        <end position="696"/>
    </location>
</feature>
<organism evidence="2 3">
    <name type="scientific">Marasmius tenuissimus</name>
    <dbReference type="NCBI Taxonomy" id="585030"/>
    <lineage>
        <taxon>Eukaryota</taxon>
        <taxon>Fungi</taxon>
        <taxon>Dikarya</taxon>
        <taxon>Basidiomycota</taxon>
        <taxon>Agaricomycotina</taxon>
        <taxon>Agaricomycetes</taxon>
        <taxon>Agaricomycetidae</taxon>
        <taxon>Agaricales</taxon>
        <taxon>Marasmiineae</taxon>
        <taxon>Marasmiaceae</taxon>
        <taxon>Marasmius</taxon>
    </lineage>
</organism>
<evidence type="ECO:0000256" key="1">
    <source>
        <dbReference type="SAM" id="MobiDB-lite"/>
    </source>
</evidence>
<dbReference type="Proteomes" id="UP001437256">
    <property type="component" value="Unassembled WGS sequence"/>
</dbReference>
<sequence length="752" mass="81251">MLATTELSQQPGRPYTPRPRTPRTSQASRSSKYPTELSAHSPHPHNPHQHRYEGFEELLREAGYKEIRIFTPERERVSSKTESAGKNENKRAGRGGERADTTKLRSVVGFLAGFLASGHSEQGSNSGDNFNSSNVAQPPSTTTPLSPSLAPPSPNMASPGTPQQAHGDIHMHSPSPSNHSRNNLVYLQNNASYTSVASTATATQPKYLRSAHMQHRQRQNGGATTSNNPAPHHSLSRSGSSSGLQRQHSDMLPPPVPPLPSQYRDQNNPSPLPTSRPGTPPRYHSTRPNSRAQSRPSTPSAHPPRIGQTHSTPGYRDPYADRAPRLQSTRTEPLPTSHERMAHPMPSKAHAYLKHMASMQRILEGPSNQAISLSDSMESTDRPATREGETEETPKPRPARPRSTPGGPLKGLNLWASFTSSSSVNSHSSGSSGFASQSTTATSPPTSSGMGRSVVLSPEQDDGSEPDEEAGGYFDLIRSRSQSRSRADSGRPRIHADDVETPGARWWKLRQTKSMMQVKVQEEDEGSHPTEIRRRKSYLGVRHPTPKPMVDSTNLAVPTPSRAASASPSPALPYLVTRLSSPAPPETSEHSRGRTQAKKTRVYCRSQSVPRQGVSGRSRRWGLGGNTSTPQEPVPILMANTSSDSESVNEEDDQKERYFSGWGLDSDASASASLLSPPVSGGGGAESVVTPTLEVPVPSPPPRQNSIRSLRRHLKLDEQHAGDAGDVPPVVVLTAGRGQARPRGGLPGGWHS</sequence>
<feature type="compositionally biased region" description="Basic and acidic residues" evidence="1">
    <location>
        <begin position="379"/>
        <end position="395"/>
    </location>
</feature>
<feature type="compositionally biased region" description="Low complexity" evidence="1">
    <location>
        <begin position="417"/>
        <end position="448"/>
    </location>
</feature>
<feature type="compositionally biased region" description="Basic and acidic residues" evidence="1">
    <location>
        <begin position="485"/>
        <end position="498"/>
    </location>
</feature>
<reference evidence="2 3" key="1">
    <citation type="submission" date="2024-05" db="EMBL/GenBank/DDBJ databases">
        <title>A draft genome resource for the thread blight pathogen Marasmius tenuissimus strain MS-2.</title>
        <authorList>
            <person name="Yulfo-Soto G.E."/>
            <person name="Baruah I.K."/>
            <person name="Amoako-Attah I."/>
            <person name="Bukari Y."/>
            <person name="Meinhardt L.W."/>
            <person name="Bailey B.A."/>
            <person name="Cohen S.P."/>
        </authorList>
    </citation>
    <scope>NUCLEOTIDE SEQUENCE [LARGE SCALE GENOMIC DNA]</scope>
    <source>
        <strain evidence="2 3">MS-2</strain>
    </source>
</reference>
<dbReference type="EMBL" id="JBBXMP010000011">
    <property type="protein sequence ID" value="KAL0069602.1"/>
    <property type="molecule type" value="Genomic_DNA"/>
</dbReference>
<feature type="compositionally biased region" description="Low complexity" evidence="1">
    <location>
        <begin position="22"/>
        <end position="31"/>
    </location>
</feature>
<accession>A0ABR3A6J7</accession>
<feature type="compositionally biased region" description="Low complexity" evidence="1">
    <location>
        <begin position="172"/>
        <end position="183"/>
    </location>
</feature>